<evidence type="ECO:0000313" key="1">
    <source>
        <dbReference type="Ensembl" id="ENSCJPP00005018468.1"/>
    </source>
</evidence>
<name>A0A8C2TYE8_COTJA</name>
<dbReference type="InterPro" id="IPR013783">
    <property type="entry name" value="Ig-like_fold"/>
</dbReference>
<proteinExistence type="predicted"/>
<sequence length="164" mass="18140">MLSASWTEAPTQLRPFGASPELSSLLTLRHQFLPHSGCDFLAKFLHGRVGGSLSFKCHHDPAGSYTTKYLCRWREASCSLLVDTDGFVHESYKGRTWISSSEQDSGNYTVQRYMGSILSQSPPLVAQQQGATWRLCQVPAEPGETLAALLSRGSGLTWAWMLFP</sequence>
<reference evidence="1" key="1">
    <citation type="submission" date="2015-11" db="EMBL/GenBank/DDBJ databases">
        <authorList>
            <consortium name="International Coturnix japonica Genome Analysis Consortium"/>
            <person name="Warren W."/>
            <person name="Burt D.W."/>
            <person name="Antin P.B."/>
            <person name="Lanford R."/>
            <person name="Gros J."/>
            <person name="Wilson R.K."/>
        </authorList>
    </citation>
    <scope>NUCLEOTIDE SEQUENCE [LARGE SCALE GENOMIC DNA]</scope>
</reference>
<dbReference type="GeneTree" id="ENSGT00960000189598"/>
<protein>
    <submittedName>
        <fullName evidence="1">Uncharacterized protein</fullName>
    </submittedName>
</protein>
<reference evidence="1" key="3">
    <citation type="submission" date="2025-09" db="UniProtKB">
        <authorList>
            <consortium name="Ensembl"/>
        </authorList>
    </citation>
    <scope>IDENTIFICATION</scope>
</reference>
<dbReference type="Ensembl" id="ENSCJPT00005025701.1">
    <property type="protein sequence ID" value="ENSCJPP00005018468.1"/>
    <property type="gene ID" value="ENSCJPG00005015044.1"/>
</dbReference>
<organism evidence="1 2">
    <name type="scientific">Coturnix japonica</name>
    <name type="common">Japanese quail</name>
    <name type="synonym">Coturnix coturnix japonica</name>
    <dbReference type="NCBI Taxonomy" id="93934"/>
    <lineage>
        <taxon>Eukaryota</taxon>
        <taxon>Metazoa</taxon>
        <taxon>Chordata</taxon>
        <taxon>Craniata</taxon>
        <taxon>Vertebrata</taxon>
        <taxon>Euteleostomi</taxon>
        <taxon>Archelosauria</taxon>
        <taxon>Archosauria</taxon>
        <taxon>Dinosauria</taxon>
        <taxon>Saurischia</taxon>
        <taxon>Theropoda</taxon>
        <taxon>Coelurosauria</taxon>
        <taxon>Aves</taxon>
        <taxon>Neognathae</taxon>
        <taxon>Galloanserae</taxon>
        <taxon>Galliformes</taxon>
        <taxon>Phasianidae</taxon>
        <taxon>Perdicinae</taxon>
        <taxon>Coturnix</taxon>
    </lineage>
</organism>
<reference evidence="1" key="2">
    <citation type="submission" date="2025-08" db="UniProtKB">
        <authorList>
            <consortium name="Ensembl"/>
        </authorList>
    </citation>
    <scope>IDENTIFICATION</scope>
</reference>
<dbReference type="Gene3D" id="2.60.40.10">
    <property type="entry name" value="Immunoglobulins"/>
    <property type="match status" value="1"/>
</dbReference>
<dbReference type="Proteomes" id="UP000694412">
    <property type="component" value="Chromosome 26"/>
</dbReference>
<keyword evidence="2" id="KW-1185">Reference proteome</keyword>
<dbReference type="InterPro" id="IPR036179">
    <property type="entry name" value="Ig-like_dom_sf"/>
</dbReference>
<evidence type="ECO:0000313" key="2">
    <source>
        <dbReference type="Proteomes" id="UP000694412"/>
    </source>
</evidence>
<dbReference type="AlphaFoldDB" id="A0A8C2TYE8"/>
<dbReference type="SUPFAM" id="SSF48726">
    <property type="entry name" value="Immunoglobulin"/>
    <property type="match status" value="1"/>
</dbReference>
<accession>A0A8C2TYE8</accession>